<dbReference type="NCBIfam" id="TIGR00254">
    <property type="entry name" value="GGDEF"/>
    <property type="match status" value="1"/>
</dbReference>
<dbReference type="SUPFAM" id="SSF55785">
    <property type="entry name" value="PYP-like sensor domain (PAS domain)"/>
    <property type="match status" value="4"/>
</dbReference>
<dbReference type="InterPro" id="IPR035965">
    <property type="entry name" value="PAS-like_dom_sf"/>
</dbReference>
<dbReference type="PROSITE" id="PS50113">
    <property type="entry name" value="PAC"/>
    <property type="match status" value="3"/>
</dbReference>
<dbReference type="InterPro" id="IPR043128">
    <property type="entry name" value="Rev_trsase/Diguanyl_cyclase"/>
</dbReference>
<name>A0ABR9TY39_9NOSO</name>
<dbReference type="PROSITE" id="PS50887">
    <property type="entry name" value="GGDEF"/>
    <property type="match status" value="1"/>
</dbReference>
<gene>
    <name evidence="5" type="ORF">IQ229_10065</name>
</gene>
<organism evidence="5 6">
    <name type="scientific">Nostoc cf. edaphicum LEGE 07299</name>
    <dbReference type="NCBI Taxonomy" id="2777974"/>
    <lineage>
        <taxon>Bacteria</taxon>
        <taxon>Bacillati</taxon>
        <taxon>Cyanobacteriota</taxon>
        <taxon>Cyanophyceae</taxon>
        <taxon>Nostocales</taxon>
        <taxon>Nostocaceae</taxon>
        <taxon>Nostoc</taxon>
    </lineage>
</organism>
<dbReference type="NCBIfam" id="TIGR00229">
    <property type="entry name" value="sensory_box"/>
    <property type="match status" value="2"/>
</dbReference>
<dbReference type="InterPro" id="IPR016132">
    <property type="entry name" value="Phyto_chromo_attachment"/>
</dbReference>
<dbReference type="InterPro" id="IPR029787">
    <property type="entry name" value="Nucleotide_cyclase"/>
</dbReference>
<reference evidence="5 6" key="1">
    <citation type="submission" date="2020-10" db="EMBL/GenBank/DDBJ databases">
        <authorList>
            <person name="Castelo-Branco R."/>
            <person name="Eusebio N."/>
            <person name="Adriana R."/>
            <person name="Vieira A."/>
            <person name="Brugerolle De Fraissinette N."/>
            <person name="Rezende De Castro R."/>
            <person name="Schneider M.P."/>
            <person name="Vasconcelos V."/>
            <person name="Leao P.N."/>
        </authorList>
    </citation>
    <scope>NUCLEOTIDE SEQUENCE [LARGE SCALE GENOMIC DNA]</scope>
    <source>
        <strain evidence="5 6">LEGE 07299</strain>
    </source>
</reference>
<dbReference type="InterPro" id="IPR000014">
    <property type="entry name" value="PAS"/>
</dbReference>
<dbReference type="Gene3D" id="3.30.70.270">
    <property type="match status" value="1"/>
</dbReference>
<sequence>AMLFNRLSGSEIDLKQILDRIRMLADQIHQSLEVSEIFKIIVSEVRTTLESDRAIIYRFLPDGDGVIAEESVSNGWKPILGQLIYDPCFNATWVERYRDGSVGVIEDTHTTTLDPCHKKLLTDLQIRANLVVPILVNNQEIDGVSSTYPHLWGLVIAHQCSGSRHWSSLEIEYFQLIAAELGIALGEAERHQQRATSCQKLTLQLNQNLKNLTVQPKLKLRSIKRTLYQNFRKFIITRTALPKNISVAELTAFDRLQTPVWIYDIQNLQMWWANQSALHIWNAQSREELLNRNFSDISQFTHTRMQNYLQEFQQGKTITENWTFYPEGKPVSLRCIFSGIKIEEGRMAMLVEGSTEIINQIDRETLRSIEALRHTTAIVSLYTMDGVPLMQNPAAFRCYRDTLYPKSSAENIFLSHFVDKSIGQQAIKAINFGEVFSIEAQVFTTEGIQWHGMDIRSTRDPVTGNSIILVNEKNITKQQAALQEHQRTESELRWREALLRSMTETSLLGFFVVDNRTDEILYLNHHFCKIWGIEHLEDQMRLGALKNNQIIPDCISSVVDVSAFVESYKPLQSEENRCTIEDEILFVDGRTIRRFSSQIRDIQDRYFGRLYIFEDITSRKQIEAALKTSEERWQYALEGNGDGVWDLNAETNEVFFSRRWKEMLGFTEHEIGTTLSEWEQRVHSDDKARVYEEISKHLSGETQQYVSEYRIKCKDGTYKWILDRGQVSSRAKNGFPLRMLGTHTDITERKRMEEALRESEQRYRSVITAMAEGIVLQQADGRIITCNDSAERILGLRADQMMGRTSIALLWRAIHEDGTSFPGETHPAIVTLRTGQPQFNVIMGVHKPDGSLTWISINSQPLFESDESKPSAVVTSFTDITDRKQAQIALQQQTERERMVYAIAQHIRRSLDLNEILNTTVAEVRHFLQTDRVIIYRFNRDWSGVIVTESIATGWQSILNMEITDSYFVKIQGKSYQESTLRVTPDIYTAGFAPCHVELLEKLQVRAKLVVPILQGDRLWGLLVAHHCSAPRQWQPWASELLQQLATQVAIAIQQSELYQQLQRANQQLENMVMVDELTQIANRRCFDIKLNSVWQYLLREQGFVSLLLCDIDYFKQYNDTYGHATGDDCLRFIAQAFKQSVKRSRDLAARYGGEEFAVILPNTTSDGAFHVAQEIHKAIEQLNIPHAASPVRHHVTLSIGIATVIPTSNMVPLDLIEAADQALYQAKANGRNRSCINRLSKRVFINKK</sequence>
<dbReference type="InterPro" id="IPR001610">
    <property type="entry name" value="PAC"/>
</dbReference>
<feature type="domain" description="Phytochrome chromophore attachment site" evidence="1">
    <location>
        <begin position="33"/>
        <end position="180"/>
    </location>
</feature>
<dbReference type="InterPro" id="IPR052155">
    <property type="entry name" value="Biofilm_reg_signaling"/>
</dbReference>
<feature type="domain" description="PAC" evidence="3">
    <location>
        <begin position="578"/>
        <end position="628"/>
    </location>
</feature>
<feature type="domain" description="PAS" evidence="2">
    <location>
        <begin position="759"/>
        <end position="817"/>
    </location>
</feature>
<evidence type="ECO:0000259" key="2">
    <source>
        <dbReference type="PROSITE" id="PS50112"/>
    </source>
</evidence>
<protein>
    <submittedName>
        <fullName evidence="5">Diguanylate cyclase</fullName>
    </submittedName>
</protein>
<dbReference type="SUPFAM" id="SSF55781">
    <property type="entry name" value="GAF domain-like"/>
    <property type="match status" value="2"/>
</dbReference>
<comment type="caution">
    <text evidence="5">The sequence shown here is derived from an EMBL/GenBank/DDBJ whole genome shotgun (WGS) entry which is preliminary data.</text>
</comment>
<dbReference type="EMBL" id="JADEXF010000267">
    <property type="protein sequence ID" value="MBE9105273.1"/>
    <property type="molecule type" value="Genomic_DNA"/>
</dbReference>
<dbReference type="Gene3D" id="3.30.450.20">
    <property type="entry name" value="PAS domain"/>
    <property type="match status" value="3"/>
</dbReference>
<evidence type="ECO:0000313" key="5">
    <source>
        <dbReference type="EMBL" id="MBE9105273.1"/>
    </source>
</evidence>
<dbReference type="SMART" id="SM00065">
    <property type="entry name" value="GAF"/>
    <property type="match status" value="2"/>
</dbReference>
<dbReference type="SMART" id="SM00091">
    <property type="entry name" value="PAS"/>
    <property type="match status" value="4"/>
</dbReference>
<dbReference type="InterPro" id="IPR000160">
    <property type="entry name" value="GGDEF_dom"/>
</dbReference>
<dbReference type="Pfam" id="PF08447">
    <property type="entry name" value="PAS_3"/>
    <property type="match status" value="1"/>
</dbReference>
<dbReference type="SMART" id="SM00086">
    <property type="entry name" value="PAC"/>
    <property type="match status" value="2"/>
</dbReference>
<dbReference type="CDD" id="cd01949">
    <property type="entry name" value="GGDEF"/>
    <property type="match status" value="1"/>
</dbReference>
<feature type="domain" description="GGDEF" evidence="4">
    <location>
        <begin position="1103"/>
        <end position="1240"/>
    </location>
</feature>
<evidence type="ECO:0000313" key="6">
    <source>
        <dbReference type="Proteomes" id="UP000647836"/>
    </source>
</evidence>
<dbReference type="Pfam" id="PF00990">
    <property type="entry name" value="GGDEF"/>
    <property type="match status" value="1"/>
</dbReference>
<proteinExistence type="predicted"/>
<feature type="domain" description="PAC" evidence="3">
    <location>
        <begin position="839"/>
        <end position="892"/>
    </location>
</feature>
<evidence type="ECO:0000259" key="3">
    <source>
        <dbReference type="PROSITE" id="PS50113"/>
    </source>
</evidence>
<dbReference type="PROSITE" id="PS50046">
    <property type="entry name" value="PHYTOCHROME_2"/>
    <property type="match status" value="2"/>
</dbReference>
<dbReference type="Pfam" id="PF01590">
    <property type="entry name" value="GAF"/>
    <property type="match status" value="2"/>
</dbReference>
<accession>A0ABR9TY39</accession>
<dbReference type="Gene3D" id="3.30.450.40">
    <property type="match status" value="2"/>
</dbReference>
<dbReference type="InterPro" id="IPR013655">
    <property type="entry name" value="PAS_fold_3"/>
</dbReference>
<keyword evidence="6" id="KW-1185">Reference proteome</keyword>
<dbReference type="Proteomes" id="UP000647836">
    <property type="component" value="Unassembled WGS sequence"/>
</dbReference>
<dbReference type="RefSeq" id="WP_194043323.1">
    <property type="nucleotide sequence ID" value="NZ_JADEXF010000267.1"/>
</dbReference>
<dbReference type="PANTHER" id="PTHR44757:SF2">
    <property type="entry name" value="BIOFILM ARCHITECTURE MAINTENANCE PROTEIN MBAA"/>
    <property type="match status" value="1"/>
</dbReference>
<evidence type="ECO:0000259" key="1">
    <source>
        <dbReference type="PROSITE" id="PS50046"/>
    </source>
</evidence>
<dbReference type="CDD" id="cd00130">
    <property type="entry name" value="PAS"/>
    <property type="match status" value="2"/>
</dbReference>
<dbReference type="SUPFAM" id="SSF55073">
    <property type="entry name" value="Nucleotide cyclase"/>
    <property type="match status" value="1"/>
</dbReference>
<feature type="non-terminal residue" evidence="5">
    <location>
        <position position="1"/>
    </location>
</feature>
<dbReference type="Pfam" id="PF13426">
    <property type="entry name" value="PAS_9"/>
    <property type="match status" value="2"/>
</dbReference>
<feature type="domain" description="PAS" evidence="2">
    <location>
        <begin position="629"/>
        <end position="701"/>
    </location>
</feature>
<dbReference type="Pfam" id="PF13188">
    <property type="entry name" value="PAS_8"/>
    <property type="match status" value="1"/>
</dbReference>
<feature type="domain" description="Phytochrome chromophore attachment site" evidence="1">
    <location>
        <begin position="912"/>
        <end position="1048"/>
    </location>
</feature>
<evidence type="ECO:0000259" key="4">
    <source>
        <dbReference type="PROSITE" id="PS50887"/>
    </source>
</evidence>
<dbReference type="InterPro" id="IPR029016">
    <property type="entry name" value="GAF-like_dom_sf"/>
</dbReference>
<dbReference type="InterPro" id="IPR003018">
    <property type="entry name" value="GAF"/>
</dbReference>
<feature type="domain" description="PAC" evidence="3">
    <location>
        <begin position="705"/>
        <end position="758"/>
    </location>
</feature>
<dbReference type="PANTHER" id="PTHR44757">
    <property type="entry name" value="DIGUANYLATE CYCLASE DGCP"/>
    <property type="match status" value="1"/>
</dbReference>
<dbReference type="SMART" id="SM00267">
    <property type="entry name" value="GGDEF"/>
    <property type="match status" value="1"/>
</dbReference>
<dbReference type="InterPro" id="IPR000700">
    <property type="entry name" value="PAS-assoc_C"/>
</dbReference>
<dbReference type="PROSITE" id="PS50112">
    <property type="entry name" value="PAS"/>
    <property type="match status" value="2"/>
</dbReference>